<dbReference type="PANTHER" id="PTHR33936:SF25">
    <property type="entry name" value="C2H2-TYPE DOMAIN-CONTAINING PROTEIN"/>
    <property type="match status" value="1"/>
</dbReference>
<gene>
    <name evidence="4" type="ORF">PMAYCL1PPCAC_29201</name>
</gene>
<keyword evidence="1" id="KW-0863">Zinc-finger</keyword>
<dbReference type="PROSITE" id="PS50157">
    <property type="entry name" value="ZINC_FINGER_C2H2_2"/>
    <property type="match status" value="1"/>
</dbReference>
<keyword evidence="5" id="KW-1185">Reference proteome</keyword>
<feature type="compositionally biased region" description="Basic and acidic residues" evidence="2">
    <location>
        <begin position="370"/>
        <end position="385"/>
    </location>
</feature>
<evidence type="ECO:0000259" key="3">
    <source>
        <dbReference type="PROSITE" id="PS50157"/>
    </source>
</evidence>
<evidence type="ECO:0000256" key="1">
    <source>
        <dbReference type="PROSITE-ProRule" id="PRU00042"/>
    </source>
</evidence>
<feature type="region of interest" description="Disordered" evidence="2">
    <location>
        <begin position="370"/>
        <end position="402"/>
    </location>
</feature>
<reference evidence="5" key="1">
    <citation type="submission" date="2022-10" db="EMBL/GenBank/DDBJ databases">
        <title>Genome assembly of Pristionchus species.</title>
        <authorList>
            <person name="Yoshida K."/>
            <person name="Sommer R.J."/>
        </authorList>
    </citation>
    <scope>NUCLEOTIDE SEQUENCE [LARGE SCALE GENOMIC DNA]</scope>
    <source>
        <strain evidence="5">RS5460</strain>
    </source>
</reference>
<keyword evidence="1" id="KW-0479">Metal-binding</keyword>
<evidence type="ECO:0000313" key="4">
    <source>
        <dbReference type="EMBL" id="GMR59006.1"/>
    </source>
</evidence>
<proteinExistence type="predicted"/>
<dbReference type="Proteomes" id="UP001328107">
    <property type="component" value="Unassembled WGS sequence"/>
</dbReference>
<name>A0AAN5D9N1_9BILA</name>
<protein>
    <recommendedName>
        <fullName evidence="3">C2H2-type domain-containing protein</fullName>
    </recommendedName>
</protein>
<dbReference type="PROSITE" id="PS00028">
    <property type="entry name" value="ZINC_FINGER_C2H2_1"/>
    <property type="match status" value="1"/>
</dbReference>
<dbReference type="PANTHER" id="PTHR33936">
    <property type="entry name" value="PROTEIN CBG17840"/>
    <property type="match status" value="1"/>
</dbReference>
<accession>A0AAN5D9N1</accession>
<evidence type="ECO:0000313" key="5">
    <source>
        <dbReference type="Proteomes" id="UP001328107"/>
    </source>
</evidence>
<feature type="domain" description="C2H2-type" evidence="3">
    <location>
        <begin position="30"/>
        <end position="58"/>
    </location>
</feature>
<dbReference type="SMART" id="SM00355">
    <property type="entry name" value="ZnF_C2H2"/>
    <property type="match status" value="2"/>
</dbReference>
<dbReference type="GO" id="GO:0008270">
    <property type="term" value="F:zinc ion binding"/>
    <property type="evidence" value="ECO:0007669"/>
    <property type="project" value="UniProtKB-KW"/>
</dbReference>
<feature type="region of interest" description="Disordered" evidence="2">
    <location>
        <begin position="209"/>
        <end position="231"/>
    </location>
</feature>
<comment type="caution">
    <text evidence="4">The sequence shown here is derived from an EMBL/GenBank/DDBJ whole genome shotgun (WGS) entry which is preliminary data.</text>
</comment>
<dbReference type="AlphaFoldDB" id="A0AAN5D9N1"/>
<organism evidence="4 5">
    <name type="scientific">Pristionchus mayeri</name>
    <dbReference type="NCBI Taxonomy" id="1317129"/>
    <lineage>
        <taxon>Eukaryota</taxon>
        <taxon>Metazoa</taxon>
        <taxon>Ecdysozoa</taxon>
        <taxon>Nematoda</taxon>
        <taxon>Chromadorea</taxon>
        <taxon>Rhabditida</taxon>
        <taxon>Rhabditina</taxon>
        <taxon>Diplogasteromorpha</taxon>
        <taxon>Diplogasteroidea</taxon>
        <taxon>Neodiplogasteridae</taxon>
        <taxon>Pristionchus</taxon>
    </lineage>
</organism>
<feature type="region of interest" description="Disordered" evidence="2">
    <location>
        <begin position="1"/>
        <end position="24"/>
    </location>
</feature>
<evidence type="ECO:0000256" key="2">
    <source>
        <dbReference type="SAM" id="MobiDB-lite"/>
    </source>
</evidence>
<feature type="compositionally biased region" description="Acidic residues" evidence="2">
    <location>
        <begin position="8"/>
        <end position="19"/>
    </location>
</feature>
<dbReference type="InterPro" id="IPR013087">
    <property type="entry name" value="Znf_C2H2_type"/>
</dbReference>
<sequence>MSELLVPDQDEEEVVEDSYDSVPGSSSQVHKCRWCPKIFSDGPSLKSHLASYHSTHPAEHHSTKKEGSGRLLCAKRDCGMALVSYEALGRHCADEHGFVPHYENVRFEDMDHFKEWLMSLASISGDMVKRRGERKSADGITMGDYHCVFDGKKRETPSTRAADRAPYNRRVPSKKLGFACPAFIRYQVHLDETVTIKSQLQHFGHDIKPMDIGQMSKSGSRGRNMGRSKERRRGYTFDGLNYEEMDSHPLIDEEGIEIDSHGMVNLNSFPPLERARYRANSSCASMDIALLELEAIPHENLQGVGHLIEKLHEISEAANIIESIVKELASPPNHSLLIEEDSTKRCVMNKQPSLQLNRKLPLPVMMKEENDDKHSTLEENGAHEDESFEQQSESGQVEYEGESVAEEVVVDDHHHYIEERQEDAIYAKIVKRRNIL</sequence>
<dbReference type="EMBL" id="BTRK01000006">
    <property type="protein sequence ID" value="GMR59006.1"/>
    <property type="molecule type" value="Genomic_DNA"/>
</dbReference>
<dbReference type="InterPro" id="IPR052797">
    <property type="entry name" value="RegFact_GeneExpr_CellDeath"/>
</dbReference>
<keyword evidence="1" id="KW-0862">Zinc</keyword>